<dbReference type="GO" id="GO:0003677">
    <property type="term" value="F:DNA binding"/>
    <property type="evidence" value="ECO:0007669"/>
    <property type="project" value="InterPro"/>
</dbReference>
<dbReference type="PANTHER" id="PTHR48446">
    <property type="entry name" value="DNA-DIRECTED RNA POLYMERASE SUBUNIT BETA' N-TERMINAL SECTION"/>
    <property type="match status" value="1"/>
</dbReference>
<dbReference type="PANTHER" id="PTHR48446:SF1">
    <property type="entry name" value="DNA-DIRECTED RNA POLYMERASE SUBUNIT BETA' N-TERMINAL SECTION"/>
    <property type="match status" value="1"/>
</dbReference>
<dbReference type="InterPro" id="IPR007083">
    <property type="entry name" value="RNA_pol_Rpb1_4"/>
</dbReference>
<evidence type="ECO:0000256" key="1">
    <source>
        <dbReference type="ARBA" id="ARBA00004123"/>
    </source>
</evidence>
<comment type="catalytic activity">
    <reaction evidence="12 13">
        <text>RNA(n) + a ribonucleoside 5'-triphosphate = RNA(n+1) + diphosphate</text>
        <dbReference type="Rhea" id="RHEA:21248"/>
        <dbReference type="Rhea" id="RHEA-COMP:14527"/>
        <dbReference type="Rhea" id="RHEA-COMP:17342"/>
        <dbReference type="ChEBI" id="CHEBI:33019"/>
        <dbReference type="ChEBI" id="CHEBI:61557"/>
        <dbReference type="ChEBI" id="CHEBI:140395"/>
        <dbReference type="EC" id="2.7.7.6"/>
    </reaction>
</comment>
<evidence type="ECO:0000256" key="4">
    <source>
        <dbReference type="ARBA" id="ARBA00022478"/>
    </source>
</evidence>
<dbReference type="InterPro" id="IPR042102">
    <property type="entry name" value="RNA_pol_Rpb1_3_sf"/>
</dbReference>
<dbReference type="Gene3D" id="1.10.274.100">
    <property type="entry name" value="RNA polymerase Rpb1, domain 3"/>
    <property type="match status" value="1"/>
</dbReference>
<dbReference type="CDD" id="cd02583">
    <property type="entry name" value="RNAP_III_RPC1_N"/>
    <property type="match status" value="1"/>
</dbReference>
<evidence type="ECO:0000256" key="12">
    <source>
        <dbReference type="ARBA" id="ARBA00048552"/>
    </source>
</evidence>
<dbReference type="CDD" id="cd02736">
    <property type="entry name" value="RNAP_III_Rpc1_C"/>
    <property type="match status" value="1"/>
</dbReference>
<evidence type="ECO:0000256" key="11">
    <source>
        <dbReference type="ARBA" id="ARBA00023242"/>
    </source>
</evidence>
<dbReference type="EMBL" id="KB908935">
    <property type="protein sequence ID" value="EOB14452.1"/>
    <property type="molecule type" value="Genomic_DNA"/>
</dbReference>
<feature type="domain" description="RNA polymerase N-terminal" evidence="14">
    <location>
        <begin position="257"/>
        <end position="553"/>
    </location>
</feature>
<evidence type="ECO:0000256" key="3">
    <source>
        <dbReference type="ARBA" id="ARBA00011206"/>
    </source>
</evidence>
<dbReference type="InterPro" id="IPR035698">
    <property type="entry name" value="RNAP_III_Rpc1_C"/>
</dbReference>
<keyword evidence="8" id="KW-0862">Zinc</keyword>
<keyword evidence="11" id="KW-0539">Nucleus</keyword>
<proteinExistence type="inferred from homology"/>
<dbReference type="Gene3D" id="1.10.150.390">
    <property type="match status" value="1"/>
</dbReference>
<dbReference type="FunFam" id="1.10.150.390:FF:000004">
    <property type="entry name" value="DNA-directed RNA polymerase subunit"/>
    <property type="match status" value="1"/>
</dbReference>
<keyword evidence="4 13" id="KW-0240">DNA-directed RNA polymerase</keyword>
<organism evidence="15 16">
    <name type="scientific">Nosema bombycis (strain CQ1 / CVCC 102059)</name>
    <name type="common">Microsporidian parasite</name>
    <name type="synonym">Pebrine of silkworm</name>
    <dbReference type="NCBI Taxonomy" id="578461"/>
    <lineage>
        <taxon>Eukaryota</taxon>
        <taxon>Fungi</taxon>
        <taxon>Fungi incertae sedis</taxon>
        <taxon>Microsporidia</taxon>
        <taxon>Nosematidae</taxon>
        <taxon>Nosema</taxon>
    </lineage>
</organism>
<dbReference type="InterPro" id="IPR007081">
    <property type="entry name" value="RNA_pol_Rpb1_5"/>
</dbReference>
<dbReference type="InterPro" id="IPR006592">
    <property type="entry name" value="RNA_pol_N"/>
</dbReference>
<evidence type="ECO:0000256" key="5">
    <source>
        <dbReference type="ARBA" id="ARBA00022679"/>
    </source>
</evidence>
<reference evidence="15 16" key="1">
    <citation type="journal article" date="2013" name="BMC Genomics">
        <title>Comparative genomics of parasitic silkworm microsporidia reveal an association between genome expansion and host adaptation.</title>
        <authorList>
            <person name="Pan G."/>
            <person name="Xu J."/>
            <person name="Li T."/>
            <person name="Xia Q."/>
            <person name="Liu S.L."/>
            <person name="Zhang G."/>
            <person name="Li S."/>
            <person name="Li C."/>
            <person name="Liu H."/>
            <person name="Yang L."/>
            <person name="Liu T."/>
            <person name="Zhang X."/>
            <person name="Wu Z."/>
            <person name="Fan W."/>
            <person name="Dang X."/>
            <person name="Xiang H."/>
            <person name="Tao M."/>
            <person name="Li Y."/>
            <person name="Hu J."/>
            <person name="Li Z."/>
            <person name="Lin L."/>
            <person name="Luo J."/>
            <person name="Geng L."/>
            <person name="Wang L."/>
            <person name="Long M."/>
            <person name="Wan Y."/>
            <person name="He N."/>
            <person name="Zhang Z."/>
            <person name="Lu C."/>
            <person name="Keeling P.J."/>
            <person name="Wang J."/>
            <person name="Xiang Z."/>
            <person name="Zhou Z."/>
        </authorList>
    </citation>
    <scope>NUCLEOTIDE SEQUENCE [LARGE SCALE GENOMIC DNA]</scope>
    <source>
        <strain evidence="16">CQ1 / CVCC 102059</strain>
    </source>
</reference>
<dbReference type="GO" id="GO:0046872">
    <property type="term" value="F:metal ion binding"/>
    <property type="evidence" value="ECO:0007669"/>
    <property type="project" value="UniProtKB-KW"/>
</dbReference>
<dbReference type="Pfam" id="PF00623">
    <property type="entry name" value="RNA_pol_Rpb1_2"/>
    <property type="match status" value="1"/>
</dbReference>
<dbReference type="GO" id="GO:0005634">
    <property type="term" value="C:nucleus"/>
    <property type="evidence" value="ECO:0007669"/>
    <property type="project" value="UniProtKB-SubCell"/>
</dbReference>
<comment type="function">
    <text evidence="13">DNA-dependent RNA polymerase catalyzes the transcription of DNA into RNA using the four ribonucleoside triphosphates as substrates.</text>
</comment>
<keyword evidence="7" id="KW-0479">Metal-binding</keyword>
<dbReference type="Gene3D" id="3.30.1490.180">
    <property type="entry name" value="RNA polymerase ii"/>
    <property type="match status" value="1"/>
</dbReference>
<dbReference type="Proteomes" id="UP000016927">
    <property type="component" value="Unassembled WGS sequence"/>
</dbReference>
<dbReference type="GO" id="GO:0003899">
    <property type="term" value="F:DNA-directed RNA polymerase activity"/>
    <property type="evidence" value="ECO:0007669"/>
    <property type="project" value="UniProtKB-EC"/>
</dbReference>
<dbReference type="Pfam" id="PF05000">
    <property type="entry name" value="RNA_pol_Rpb1_4"/>
    <property type="match status" value="1"/>
</dbReference>
<dbReference type="FunFam" id="2.40.40.20:FF:000019">
    <property type="entry name" value="DNA-directed RNA polymerase II subunit RPB1"/>
    <property type="match status" value="1"/>
</dbReference>
<evidence type="ECO:0000256" key="7">
    <source>
        <dbReference type="ARBA" id="ARBA00022723"/>
    </source>
</evidence>
<keyword evidence="6 13" id="KW-0548">Nucleotidyltransferase</keyword>
<name>R0KW78_NOSB1</name>
<gene>
    <name evidence="15" type="primary">RPC1</name>
    <name evidence="15" type="ORF">NBO_27g0009</name>
</gene>
<comment type="similarity">
    <text evidence="2 13">Belongs to the RNA polymerase beta' chain family.</text>
</comment>
<dbReference type="Gene3D" id="2.40.40.20">
    <property type="match status" value="1"/>
</dbReference>
<evidence type="ECO:0000256" key="10">
    <source>
        <dbReference type="ARBA" id="ARBA00023163"/>
    </source>
</evidence>
<keyword evidence="10 13" id="KW-0804">Transcription</keyword>
<evidence type="ECO:0000313" key="16">
    <source>
        <dbReference type="Proteomes" id="UP000016927"/>
    </source>
</evidence>
<evidence type="ECO:0000256" key="6">
    <source>
        <dbReference type="ARBA" id="ARBA00022695"/>
    </source>
</evidence>
<evidence type="ECO:0000256" key="13">
    <source>
        <dbReference type="RuleBase" id="RU004279"/>
    </source>
</evidence>
<evidence type="ECO:0000313" key="15">
    <source>
        <dbReference type="EMBL" id="EOB14452.1"/>
    </source>
</evidence>
<dbReference type="Pfam" id="PF04997">
    <property type="entry name" value="RNA_pol_Rpb1_1"/>
    <property type="match status" value="1"/>
</dbReference>
<evidence type="ECO:0000259" key="14">
    <source>
        <dbReference type="SMART" id="SM00663"/>
    </source>
</evidence>
<dbReference type="Gene3D" id="4.10.860.120">
    <property type="entry name" value="RNA polymerase II, clamp domain"/>
    <property type="match status" value="1"/>
</dbReference>
<dbReference type="InterPro" id="IPR007080">
    <property type="entry name" value="RNA_pol_Rpb1_1"/>
</dbReference>
<dbReference type="Gene3D" id="6.10.250.2940">
    <property type="match status" value="1"/>
</dbReference>
<keyword evidence="5 13" id="KW-0808">Transferase</keyword>
<evidence type="ECO:0000256" key="9">
    <source>
        <dbReference type="ARBA" id="ARBA00022842"/>
    </source>
</evidence>
<dbReference type="InterPro" id="IPR044893">
    <property type="entry name" value="RNA_pol_Rpb1_clamp_domain"/>
</dbReference>
<dbReference type="InterPro" id="IPR000722">
    <property type="entry name" value="RNA_pol_asu"/>
</dbReference>
<dbReference type="SMART" id="SM00663">
    <property type="entry name" value="RPOLA_N"/>
    <property type="match status" value="1"/>
</dbReference>
<dbReference type="InterPro" id="IPR038120">
    <property type="entry name" value="Rpb1_funnel_sf"/>
</dbReference>
<dbReference type="InterPro" id="IPR007066">
    <property type="entry name" value="RNA_pol_Rpb1_3"/>
</dbReference>
<protein>
    <recommendedName>
        <fullName evidence="13">DNA-directed RNA polymerase subunit</fullName>
        <ecNumber evidence="13">2.7.7.6</ecNumber>
    </recommendedName>
</protein>
<dbReference type="Gene3D" id="1.10.132.30">
    <property type="match status" value="1"/>
</dbReference>
<dbReference type="EC" id="2.7.7.6" evidence="13"/>
<dbReference type="Pfam" id="PF04998">
    <property type="entry name" value="RNA_pol_Rpb1_5"/>
    <property type="match status" value="1"/>
</dbReference>
<sequence length="1341" mass="150546">MNEKKMIMKSQVDKISFSLLSSEEIKKLSVHTLTSKDLYDVFTKTPMSEGPLDRRLGVGNKQDVCLTCDEKLVTCVGHFGDVKLALPVFHIGLIKQTIRVLSCVCRKCGELLLSDKKKLYFRTKIRECQSSNDLTLLSRSIVTECKKVLSCPTCYSPAGTIKKGPGFKILHEVEIIEINNADKDKLEGSIITPIKNTSGFDLEIQLQKTNTINSKLRRNKKNIVKKTEDLNPQNVLNIFKMINTSNYEILGMRESPEKFLIQNVIVPPACLRPSVGMDEKGTNEDDITIKISEIIHTNNILKESIEKGNPINLINDDWDHLQLQCALLINSDLPQVSVQSQPIRGIVQRLKGKAGRFRCNLSGKRVDFSGRTVISPNPNLAIDQVNVPEYMAKILTIPEKVTEVSKERLTRLVKNGPLVYPGANYIIGSTYKKYLLYGDRNEPLRIGDTVERHLMDGDIVLFNRQPSLHRMSIMAHFVKTHKNKTLRFNECVCAPYNADFDGDEMNIHVPQTVEAMAECVELMGVKENIITARHGEPLIAATQDFITALYLITSKDTFFDRPRFAQLIAYFATGRVSIKPAISKPVELFTGKQLVQAMISDALSNCKKNSQNLSDLMKFVTLETKNRSFASIFDQNDGYVLFDNGEYLCGRIDKSIIGGEAKKSSLLYVLLKIDKEVCAKMMFNMTKVASRYLGEVGFSIGLIDVLPGPTLQKKKERVVTEGYKKVNAIISKIEQNDVVGEMEISCILNKIREDCGNICINELSPFNSPIIMQACGSKGSKINVSQMIACVGQQIISGKRIPNGMLHRTLPLFKKHAITPIAKGFVENSFYTGMTPPEFFFHAVSGREGLVDTAVKTAETGYMQRRLMKALEDLSLKYDYSVRTPFNDMVQYKYGDDGIDPLFMECDDPIDLPKLFFLIKSWMINGKIEEFNRFVDINKETWSLINELNLDPMINNYCLDILNEDFVKKLINFIDENRYQKIFVNGKFTPVISFKTFWIHLKTYIAEKLKNTLIEPGTAVGAIAGQSIGEPGTQMTLKTFHFAVFASMNITLGVPRLKEIINAVANINTPIINVSLTYKTLFEAQAARGRIMRIQFKDICKKISTSVTREVMIVDFELDTQLMKDLCLKIDANSVKHKLNITEQVSLVEENILRINLKGTTNQSLYSFERLKKKILNSVVSGISTINKVVIHDEKGTYSLILEGSGLQKVFGIFGVDFINTIGNGILETQEILGIEAARSLIINEIEYTVGKHGIKIDPRHVMLLADTMTYKGEVLGITRFGISKMSCSTLMLASFEQTADHLFEAAIRSKEDEVGGVSESIILGKPISLGTGGIELFWDQ</sequence>
<dbReference type="Pfam" id="PF04983">
    <property type="entry name" value="RNA_pol_Rpb1_3"/>
    <property type="match status" value="1"/>
</dbReference>
<dbReference type="InterPro" id="IPR035697">
    <property type="entry name" value="RNAP_III_RPC1_N"/>
</dbReference>
<dbReference type="GO" id="GO:0000428">
    <property type="term" value="C:DNA-directed RNA polymerase complex"/>
    <property type="evidence" value="ECO:0007669"/>
    <property type="project" value="UniProtKB-KW"/>
</dbReference>
<evidence type="ECO:0000256" key="2">
    <source>
        <dbReference type="ARBA" id="ARBA00006460"/>
    </source>
</evidence>
<comment type="subunit">
    <text evidence="3">Component of the RNA polymerase III (Pol III) complex consisting of 17 subunits.</text>
</comment>
<dbReference type="HOGENOM" id="CLU_000487_3_0_1"/>
<evidence type="ECO:0000256" key="8">
    <source>
        <dbReference type="ARBA" id="ARBA00022833"/>
    </source>
</evidence>
<dbReference type="VEuPathDB" id="MicrosporidiaDB:NBO_27g0009"/>
<dbReference type="InterPro" id="IPR015700">
    <property type="entry name" value="RPC1"/>
</dbReference>
<keyword evidence="9" id="KW-0460">Magnesium</keyword>
<accession>R0KW78</accession>
<keyword evidence="16" id="KW-1185">Reference proteome</keyword>
<dbReference type="GO" id="GO:0006351">
    <property type="term" value="P:DNA-templated transcription"/>
    <property type="evidence" value="ECO:0007669"/>
    <property type="project" value="InterPro"/>
</dbReference>
<dbReference type="OrthoDB" id="270392at2759"/>
<dbReference type="SUPFAM" id="SSF64484">
    <property type="entry name" value="beta and beta-prime subunits of DNA dependent RNA-polymerase"/>
    <property type="match status" value="1"/>
</dbReference>
<comment type="subcellular location">
    <subcellularLocation>
        <location evidence="1">Nucleus</location>
    </subcellularLocation>
</comment>
<dbReference type="STRING" id="578461.R0KW78"/>
<dbReference type="Gene3D" id="6.20.50.80">
    <property type="match status" value="1"/>
</dbReference>
<dbReference type="OMA" id="AVCPPYN"/>